<proteinExistence type="inferred from homology"/>
<dbReference type="OrthoDB" id="9800565at2"/>
<comment type="cofactor">
    <cofactor evidence="4">
        <name>a divalent metal cation</name>
        <dbReference type="ChEBI" id="CHEBI:60240"/>
    </cofactor>
</comment>
<dbReference type="STRING" id="1117707.VQ7734_03743"/>
<protein>
    <recommendedName>
        <fullName evidence="4">Phosphoesterase</fullName>
        <ecNumber evidence="4">3.1.4.-</ecNumber>
    </recommendedName>
</protein>
<reference evidence="7" key="1">
    <citation type="submission" date="2016-12" db="EMBL/GenBank/DDBJ databases">
        <authorList>
            <person name="Rodrigo-Torres L."/>
            <person name="Arahal R.D."/>
            <person name="Lucena T."/>
        </authorList>
    </citation>
    <scope>NUCLEOTIDE SEQUENCE [LARGE SCALE GENOMIC DNA]</scope>
</reference>
<evidence type="ECO:0000256" key="3">
    <source>
        <dbReference type="ARBA" id="ARBA00022801"/>
    </source>
</evidence>
<evidence type="ECO:0000259" key="5">
    <source>
        <dbReference type="Pfam" id="PF12850"/>
    </source>
</evidence>
<dbReference type="InterPro" id="IPR020935">
    <property type="entry name" value="PdiEstase_YfcE_CS"/>
</dbReference>
<evidence type="ECO:0000256" key="1">
    <source>
        <dbReference type="ARBA" id="ARBA00008950"/>
    </source>
</evidence>
<evidence type="ECO:0000256" key="4">
    <source>
        <dbReference type="RuleBase" id="RU362039"/>
    </source>
</evidence>
<evidence type="ECO:0000256" key="2">
    <source>
        <dbReference type="ARBA" id="ARBA00022723"/>
    </source>
</evidence>
<dbReference type="SUPFAM" id="SSF56300">
    <property type="entry name" value="Metallo-dependent phosphatases"/>
    <property type="match status" value="1"/>
</dbReference>
<dbReference type="GO" id="GO:0016787">
    <property type="term" value="F:hydrolase activity"/>
    <property type="evidence" value="ECO:0007669"/>
    <property type="project" value="UniProtKB-UniRule"/>
</dbReference>
<dbReference type="EC" id="3.1.4.-" evidence="4"/>
<dbReference type="GO" id="GO:0046872">
    <property type="term" value="F:metal ion binding"/>
    <property type="evidence" value="ECO:0007669"/>
    <property type="project" value="UniProtKB-KW"/>
</dbReference>
<evidence type="ECO:0000313" key="7">
    <source>
        <dbReference type="Proteomes" id="UP000184600"/>
    </source>
</evidence>
<dbReference type="Gene3D" id="3.60.21.10">
    <property type="match status" value="1"/>
</dbReference>
<dbReference type="NCBIfam" id="TIGR00040">
    <property type="entry name" value="yfcE"/>
    <property type="match status" value="1"/>
</dbReference>
<dbReference type="EMBL" id="FRFG01000051">
    <property type="protein sequence ID" value="SHO57973.1"/>
    <property type="molecule type" value="Genomic_DNA"/>
</dbReference>
<evidence type="ECO:0000313" key="6">
    <source>
        <dbReference type="EMBL" id="SHO57973.1"/>
    </source>
</evidence>
<dbReference type="PANTHER" id="PTHR11124">
    <property type="entry name" value="VACUOLAR SORTING PROTEIN VPS29"/>
    <property type="match status" value="1"/>
</dbReference>
<dbReference type="InterPro" id="IPR041802">
    <property type="entry name" value="MPP_YfcE"/>
</dbReference>
<keyword evidence="3 6" id="KW-0378">Hydrolase</keyword>
<dbReference type="CDD" id="cd00841">
    <property type="entry name" value="MPP_YfcE"/>
    <property type="match status" value="1"/>
</dbReference>
<sequence>MKLMFASDIHGSLPAAEKVIELYQSSGAEGLILLGDLLNHGPRNPLPDGYFPAQVAEILNPYAKEIIAVRGNCDSEVDQMLLDFPMMSDFSWVMLESGQRLFLTHGHIYNQANLPPLAKGDVLIHGHTHIPVAQSCGEYYWFNPGSVTFPREGFPPGYGLYESDCLKVLSLDGDDVGTVCLGV</sequence>
<dbReference type="NCBIfam" id="NF006988">
    <property type="entry name" value="PRK09453.1"/>
    <property type="match status" value="1"/>
</dbReference>
<dbReference type="PROSITE" id="PS01269">
    <property type="entry name" value="UPF0025"/>
    <property type="match status" value="1"/>
</dbReference>
<dbReference type="InterPro" id="IPR024654">
    <property type="entry name" value="Calcineurin-like_PHP_lpxH"/>
</dbReference>
<dbReference type="InterPro" id="IPR000979">
    <property type="entry name" value="Phosphodiesterase_MJ0936/Vps29"/>
</dbReference>
<dbReference type="RefSeq" id="WP_073585466.1">
    <property type="nucleotide sequence ID" value="NZ_AP024897.1"/>
</dbReference>
<organism evidence="6 7">
    <name type="scientific">Vibrio quintilis</name>
    <dbReference type="NCBI Taxonomy" id="1117707"/>
    <lineage>
        <taxon>Bacteria</taxon>
        <taxon>Pseudomonadati</taxon>
        <taxon>Pseudomonadota</taxon>
        <taxon>Gammaproteobacteria</taxon>
        <taxon>Vibrionales</taxon>
        <taxon>Vibrionaceae</taxon>
        <taxon>Vibrio</taxon>
    </lineage>
</organism>
<keyword evidence="7" id="KW-1185">Reference proteome</keyword>
<dbReference type="Pfam" id="PF12850">
    <property type="entry name" value="Metallophos_2"/>
    <property type="match status" value="1"/>
</dbReference>
<gene>
    <name evidence="6" type="primary">yfcE</name>
    <name evidence="6" type="ORF">VQ7734_03743</name>
</gene>
<dbReference type="InterPro" id="IPR029052">
    <property type="entry name" value="Metallo-depent_PP-like"/>
</dbReference>
<name>A0A1M7YZH6_9VIBR</name>
<dbReference type="Proteomes" id="UP000184600">
    <property type="component" value="Unassembled WGS sequence"/>
</dbReference>
<feature type="domain" description="Calcineurin-like phosphoesterase" evidence="5">
    <location>
        <begin position="1"/>
        <end position="162"/>
    </location>
</feature>
<keyword evidence="2 4" id="KW-0479">Metal-binding</keyword>
<accession>A0A1M7YZH6</accession>
<dbReference type="AlphaFoldDB" id="A0A1M7YZH6"/>
<comment type="similarity">
    <text evidence="1 4">Belongs to the metallophosphoesterase superfamily. YfcE family.</text>
</comment>